<reference evidence="1" key="1">
    <citation type="submission" date="2020-11" db="EMBL/GenBank/DDBJ databases">
        <authorList>
            <person name="Tran Van P."/>
        </authorList>
    </citation>
    <scope>NUCLEOTIDE SEQUENCE</scope>
</reference>
<protein>
    <submittedName>
        <fullName evidence="1">Uncharacterized protein</fullName>
    </submittedName>
</protein>
<accession>A0A7R9BY69</accession>
<sequence length="253" mass="26636">MDDFTFDCWKPVLRDTTEEPSKGILLKDLVTDPRISSVEVTQSSNGEIQLIILGNIWGDKFRLEFFHVGDDRKLLAHANPGNNHIFCSTDTMVVLTASVVAGTVAVVATGGAALPAVAAGVQLGTTVGGAGAVASAASGAASGAAMTATAAGVLSGPVGWAVLGSELKGDTIDGTTTYDCWKRVMREASEEPSQGMLLRDVATDPRISGMHCLPDNGDVQQLVIENIWGENFKIEFFKVNGDERLLAHATQAY</sequence>
<dbReference type="OrthoDB" id="3553439at2759"/>
<proteinExistence type="predicted"/>
<gene>
    <name evidence="1" type="ORF">NMOB1V02_LOCUS10270</name>
</gene>
<evidence type="ECO:0000313" key="1">
    <source>
        <dbReference type="EMBL" id="CAD7282648.1"/>
    </source>
</evidence>
<keyword evidence="2" id="KW-1185">Reference proteome</keyword>
<dbReference type="EMBL" id="CAJPEX010004102">
    <property type="protein sequence ID" value="CAG0922800.1"/>
    <property type="molecule type" value="Genomic_DNA"/>
</dbReference>
<name>A0A7R9BY69_9CRUS</name>
<organism evidence="1">
    <name type="scientific">Notodromas monacha</name>
    <dbReference type="NCBI Taxonomy" id="399045"/>
    <lineage>
        <taxon>Eukaryota</taxon>
        <taxon>Metazoa</taxon>
        <taxon>Ecdysozoa</taxon>
        <taxon>Arthropoda</taxon>
        <taxon>Crustacea</taxon>
        <taxon>Oligostraca</taxon>
        <taxon>Ostracoda</taxon>
        <taxon>Podocopa</taxon>
        <taxon>Podocopida</taxon>
        <taxon>Cypridocopina</taxon>
        <taxon>Cypridoidea</taxon>
        <taxon>Cyprididae</taxon>
        <taxon>Notodromas</taxon>
    </lineage>
</organism>
<dbReference type="AlphaFoldDB" id="A0A7R9BY69"/>
<evidence type="ECO:0000313" key="2">
    <source>
        <dbReference type="Proteomes" id="UP000678499"/>
    </source>
</evidence>
<dbReference type="Proteomes" id="UP000678499">
    <property type="component" value="Unassembled WGS sequence"/>
</dbReference>
<dbReference type="EMBL" id="OA886139">
    <property type="protein sequence ID" value="CAD7282648.1"/>
    <property type="molecule type" value="Genomic_DNA"/>
</dbReference>